<sequence length="227" mass="25223">MTLVMDETAYKLLWLAQWKLQQESEHMEPKLTKMIGHLSVYQKAAEYMEEHDVSNATVLALIQDIDHGQVEDAIFGKEDQTGALDEFSELLTHEPQLPEESPVAPESVVVTAVEIDAECDRNPFSDDEELSSRGEDDLEWSSDDETEFGSVSSFEEESDADCGGIAGRQALKEKMGDVDMDPIWRPKEPKADLPPDFDGWARYFPPLARPGTPSPEVIDGIAHVGAS</sequence>
<proteinExistence type="predicted"/>
<dbReference type="AlphaFoldDB" id="A0A0D2B353"/>
<reference evidence="2 3" key="1">
    <citation type="submission" date="2015-01" db="EMBL/GenBank/DDBJ databases">
        <title>The Genome Sequence of Cladophialophora immunda CBS83496.</title>
        <authorList>
            <consortium name="The Broad Institute Genomics Platform"/>
            <person name="Cuomo C."/>
            <person name="de Hoog S."/>
            <person name="Gorbushina A."/>
            <person name="Stielow B."/>
            <person name="Teixiera M."/>
            <person name="Abouelleil A."/>
            <person name="Chapman S.B."/>
            <person name="Priest M."/>
            <person name="Young S.K."/>
            <person name="Wortman J."/>
            <person name="Nusbaum C."/>
            <person name="Birren B."/>
        </authorList>
    </citation>
    <scope>NUCLEOTIDE SEQUENCE [LARGE SCALE GENOMIC DNA]</scope>
    <source>
        <strain evidence="2 3">CBS 83496</strain>
    </source>
</reference>
<feature type="region of interest" description="Disordered" evidence="1">
    <location>
        <begin position="177"/>
        <end position="197"/>
    </location>
</feature>
<feature type="compositionally biased region" description="Basic and acidic residues" evidence="1">
    <location>
        <begin position="177"/>
        <end position="193"/>
    </location>
</feature>
<name>A0A0D2B353_9EURO</name>
<evidence type="ECO:0000256" key="1">
    <source>
        <dbReference type="SAM" id="MobiDB-lite"/>
    </source>
</evidence>
<dbReference type="EMBL" id="KN847041">
    <property type="protein sequence ID" value="KIW32057.1"/>
    <property type="molecule type" value="Genomic_DNA"/>
</dbReference>
<evidence type="ECO:0000313" key="2">
    <source>
        <dbReference type="EMBL" id="KIW32057.1"/>
    </source>
</evidence>
<accession>A0A0D2B353</accession>
<dbReference type="Proteomes" id="UP000054466">
    <property type="component" value="Unassembled WGS sequence"/>
</dbReference>
<dbReference type="OrthoDB" id="4155441at2759"/>
<keyword evidence="3" id="KW-1185">Reference proteome</keyword>
<dbReference type="RefSeq" id="XP_016252273.1">
    <property type="nucleotide sequence ID" value="XM_016390371.1"/>
</dbReference>
<feature type="region of interest" description="Disordered" evidence="1">
    <location>
        <begin position="119"/>
        <end position="144"/>
    </location>
</feature>
<feature type="compositionally biased region" description="Basic and acidic residues" evidence="1">
    <location>
        <begin position="119"/>
        <end position="135"/>
    </location>
</feature>
<gene>
    <name evidence="2" type="ORF">PV07_03632</name>
</gene>
<dbReference type="VEuPathDB" id="FungiDB:PV07_03632"/>
<dbReference type="GeneID" id="27342826"/>
<evidence type="ECO:0000313" key="3">
    <source>
        <dbReference type="Proteomes" id="UP000054466"/>
    </source>
</evidence>
<organism evidence="2 3">
    <name type="scientific">Cladophialophora immunda</name>
    <dbReference type="NCBI Taxonomy" id="569365"/>
    <lineage>
        <taxon>Eukaryota</taxon>
        <taxon>Fungi</taxon>
        <taxon>Dikarya</taxon>
        <taxon>Ascomycota</taxon>
        <taxon>Pezizomycotina</taxon>
        <taxon>Eurotiomycetes</taxon>
        <taxon>Chaetothyriomycetidae</taxon>
        <taxon>Chaetothyriales</taxon>
        <taxon>Herpotrichiellaceae</taxon>
        <taxon>Cladophialophora</taxon>
    </lineage>
</organism>
<protein>
    <submittedName>
        <fullName evidence="2">Uncharacterized protein</fullName>
    </submittedName>
</protein>